<dbReference type="MEROPS" id="S12.006"/>
<gene>
    <name evidence="9" type="primary">ampC</name>
    <name evidence="9" type="ordered locus">EbC_38530</name>
</gene>
<protein>
    <recommendedName>
        <fullName evidence="3 6">Beta-lactamase</fullName>
        <ecNumber evidence="3 6">3.5.2.6</ecNumber>
    </recommendedName>
</protein>
<evidence type="ECO:0000256" key="3">
    <source>
        <dbReference type="ARBA" id="ARBA00012865"/>
    </source>
</evidence>
<dbReference type="eggNOG" id="COG1680">
    <property type="taxonomic scope" value="Bacteria"/>
</dbReference>
<keyword evidence="10" id="KW-1185">Reference proteome</keyword>
<comment type="similarity">
    <text evidence="2 6">Belongs to the class-C beta-lactamase family.</text>
</comment>
<dbReference type="GO" id="GO:0030288">
    <property type="term" value="C:outer membrane-bounded periplasmic space"/>
    <property type="evidence" value="ECO:0007669"/>
    <property type="project" value="InterPro"/>
</dbReference>
<dbReference type="PANTHER" id="PTHR46825:SF8">
    <property type="entry name" value="BETA-LACTAMASE-RELATED"/>
    <property type="match status" value="1"/>
</dbReference>
<dbReference type="GO" id="GO:0008800">
    <property type="term" value="F:beta-lactamase activity"/>
    <property type="evidence" value="ECO:0007669"/>
    <property type="project" value="UniProtKB-UniRule"/>
</dbReference>
<dbReference type="EC" id="3.5.2.6" evidence="3 6"/>
<evidence type="ECO:0000256" key="1">
    <source>
        <dbReference type="ARBA" id="ARBA00001526"/>
    </source>
</evidence>
<reference evidence="9 10" key="1">
    <citation type="journal article" date="2010" name="BMC Genomics">
        <title>Genome comparison of the epiphytic bacteria Erwinia billingiae and E. tasmaniensis with the pear pathogen E. pyrifoliae.</title>
        <authorList>
            <person name="Kube M."/>
            <person name="Migdoll A.M."/>
            <person name="Gehring I."/>
            <person name="Heitmann K."/>
            <person name="Mayer Y."/>
            <person name="Kuhl H."/>
            <person name="Knaust F."/>
            <person name="Geider K."/>
            <person name="Reinhardt R."/>
        </authorList>
    </citation>
    <scope>NUCLEOTIDE SEQUENCE [LARGE SCALE GENOMIC DNA]</scope>
    <source>
        <strain evidence="9 10">Eb661</strain>
    </source>
</reference>
<evidence type="ECO:0000313" key="10">
    <source>
        <dbReference type="Proteomes" id="UP000008793"/>
    </source>
</evidence>
<keyword evidence="5 6" id="KW-0046">Antibiotic resistance</keyword>
<dbReference type="PROSITE" id="PS00336">
    <property type="entry name" value="BETA_LACTAMASE_C"/>
    <property type="match status" value="1"/>
</dbReference>
<evidence type="ECO:0000256" key="4">
    <source>
        <dbReference type="ARBA" id="ARBA00022801"/>
    </source>
</evidence>
<dbReference type="KEGG" id="ebi:EbC_38530"/>
<dbReference type="HOGENOM" id="CLU_020027_10_0_6"/>
<evidence type="ECO:0000259" key="8">
    <source>
        <dbReference type="Pfam" id="PF00144"/>
    </source>
</evidence>
<feature type="signal peptide" evidence="7">
    <location>
        <begin position="1"/>
        <end position="24"/>
    </location>
</feature>
<dbReference type="AlphaFoldDB" id="D8MX27"/>
<feature type="chain" id="PRO_5003118308" description="Beta-lactamase" evidence="7">
    <location>
        <begin position="25"/>
        <end position="388"/>
    </location>
</feature>
<keyword evidence="7" id="KW-0732">Signal</keyword>
<dbReference type="RefSeq" id="WP_013203868.1">
    <property type="nucleotide sequence ID" value="NC_014306.1"/>
</dbReference>
<proteinExistence type="inferred from homology"/>
<comment type="catalytic activity">
    <reaction evidence="1 6">
        <text>a beta-lactam + H2O = a substituted beta-amino acid</text>
        <dbReference type="Rhea" id="RHEA:20401"/>
        <dbReference type="ChEBI" id="CHEBI:15377"/>
        <dbReference type="ChEBI" id="CHEBI:35627"/>
        <dbReference type="ChEBI" id="CHEBI:140347"/>
        <dbReference type="EC" id="3.5.2.6"/>
    </reaction>
</comment>
<name>D8MX27_ERWBE</name>
<dbReference type="EMBL" id="FP236843">
    <property type="protein sequence ID" value="CAX61384.1"/>
    <property type="molecule type" value="Genomic_DNA"/>
</dbReference>
<evidence type="ECO:0000256" key="6">
    <source>
        <dbReference type="RuleBase" id="RU361140"/>
    </source>
</evidence>
<dbReference type="NCBIfam" id="NF033085">
    <property type="entry name" value="bla_class_C"/>
    <property type="match status" value="1"/>
</dbReference>
<feature type="domain" description="Beta-lactamase-related" evidence="8">
    <location>
        <begin position="38"/>
        <end position="387"/>
    </location>
</feature>
<dbReference type="InterPro" id="IPR001466">
    <property type="entry name" value="Beta-lactam-related"/>
</dbReference>
<dbReference type="Pfam" id="PF00144">
    <property type="entry name" value="Beta-lactamase"/>
    <property type="match status" value="1"/>
</dbReference>
<dbReference type="GeneID" id="90513801"/>
<dbReference type="Gene3D" id="3.40.710.10">
    <property type="entry name" value="DD-peptidase/beta-lactamase superfamily"/>
    <property type="match status" value="1"/>
</dbReference>
<dbReference type="InterPro" id="IPR001586">
    <property type="entry name" value="Beta-lactam_class-C_AS"/>
</dbReference>
<dbReference type="InterPro" id="IPR058136">
    <property type="entry name" value="AmpC"/>
</dbReference>
<dbReference type="GO" id="GO:0046677">
    <property type="term" value="P:response to antibiotic"/>
    <property type="evidence" value="ECO:0007669"/>
    <property type="project" value="UniProtKB-UniRule"/>
</dbReference>
<dbReference type="PANTHER" id="PTHR46825">
    <property type="entry name" value="D-ALANYL-D-ALANINE-CARBOXYPEPTIDASE/ENDOPEPTIDASE AMPH"/>
    <property type="match status" value="1"/>
</dbReference>
<sequence>MFKGLFPVVCLSAVLTLTSADAFSAPPLSSEQIKSVVDGQIAPLLKAQQIPGMAVAVIYQGHPWFFNYGVAEVKSGRPVSANTIFELGSVSKTFTGVLGGYAVQSGLIKLDDPVAKYSAELSGKQWRDITLLNLATYTAGGLPLQVPDAVTDQKSLWNYYQQWQPQWKAGTMRNYSNASIGLFGLLAVAKSNSSFASLMQQQVFNPLSLTHTYLRVPESAQADYAWGYKNGQPLRVTPGPLDEQAYGVKSSAQDMAKFLQANIDPDSLPSEDAVLKKSLLTAQKGYYQVGNFRQGLGWEMYDWPTNPQTIIADSANDVALKPREVHALVPARAATPASWIHKTGSTNGFGTYIAFIPAEKLGIVMLANKNYPNPTRVEAAANILQALR</sequence>
<dbReference type="Proteomes" id="UP000008793">
    <property type="component" value="Chromosome"/>
</dbReference>
<evidence type="ECO:0000313" key="9">
    <source>
        <dbReference type="EMBL" id="CAX61384.1"/>
    </source>
</evidence>
<dbReference type="STRING" id="634500.EbC_38530"/>
<evidence type="ECO:0000256" key="5">
    <source>
        <dbReference type="ARBA" id="ARBA00023251"/>
    </source>
</evidence>
<organism evidence="9 10">
    <name type="scientific">Erwinia billingiae (strain Eb661)</name>
    <dbReference type="NCBI Taxonomy" id="634500"/>
    <lineage>
        <taxon>Bacteria</taxon>
        <taxon>Pseudomonadati</taxon>
        <taxon>Pseudomonadota</taxon>
        <taxon>Gammaproteobacteria</taxon>
        <taxon>Enterobacterales</taxon>
        <taxon>Erwiniaceae</taxon>
        <taxon>Erwinia</taxon>
    </lineage>
</organism>
<keyword evidence="4 6" id="KW-0378">Hydrolase</keyword>
<dbReference type="InterPro" id="IPR050491">
    <property type="entry name" value="AmpC-like"/>
</dbReference>
<evidence type="ECO:0000256" key="2">
    <source>
        <dbReference type="ARBA" id="ARBA00007840"/>
    </source>
</evidence>
<dbReference type="GO" id="GO:0017001">
    <property type="term" value="P:antibiotic catabolic process"/>
    <property type="evidence" value="ECO:0007669"/>
    <property type="project" value="InterPro"/>
</dbReference>
<evidence type="ECO:0000256" key="7">
    <source>
        <dbReference type="SAM" id="SignalP"/>
    </source>
</evidence>
<dbReference type="SUPFAM" id="SSF56601">
    <property type="entry name" value="beta-lactamase/transpeptidase-like"/>
    <property type="match status" value="1"/>
</dbReference>
<accession>D8MX27</accession>
<dbReference type="InterPro" id="IPR012338">
    <property type="entry name" value="Beta-lactam/transpept-like"/>
</dbReference>